<dbReference type="Gene3D" id="3.40.50.1820">
    <property type="entry name" value="alpha/beta hydrolase"/>
    <property type="match status" value="1"/>
</dbReference>
<gene>
    <name evidence="7" type="ORF">HUW48_18435</name>
</gene>
<dbReference type="KEGG" id="add:HUW48_18435"/>
<comment type="similarity">
    <text evidence="2">Belongs to the GMC oxidoreductase family.</text>
</comment>
<dbReference type="InterPro" id="IPR029058">
    <property type="entry name" value="AB_hydrolase_fold"/>
</dbReference>
<comment type="cofactor">
    <cofactor evidence="1">
        <name>FAD</name>
        <dbReference type="ChEBI" id="CHEBI:57692"/>
    </cofactor>
</comment>
<dbReference type="Proteomes" id="UP000514509">
    <property type="component" value="Chromosome"/>
</dbReference>
<evidence type="ECO:0000313" key="8">
    <source>
        <dbReference type="Proteomes" id="UP000514509"/>
    </source>
</evidence>
<protein>
    <submittedName>
        <fullName evidence="7">Esterase</fullName>
    </submittedName>
</protein>
<evidence type="ECO:0000313" key="7">
    <source>
        <dbReference type="EMBL" id="QMU29878.1"/>
    </source>
</evidence>
<sequence length="351" mass="39364">MNSQNYTVKNHEVEVIPFTASDGFLCNLINLKSAKVPDKGPVLLVHGAGVRASIFLAPVPQNIVEFLTEAGFDVWLENWRASIDFAPNPWTLDQAALYDHPAAVKKIVELTGAKTIKAIIHCQGSTSFMMAAVQGLLPEVSTIVSNAVSLHPVVPPFSRFKLGYMVPVVGGLTSYLNPQWGLHAPTLTAKMLNALVKLTHHECENQVCKQVSFTYGTGFPALWRHENLNEETHEWLKQEFAHVPLTFYKQMKQSVRAGHLLSAGETGEKSKKVISYVANQPATQARISFFAGEQNLCFLPSSQVKSYQYFNHLRRNFHKLRLIPRYSHLDIFMGKEAYRDVFPLMLQDLSN</sequence>
<evidence type="ECO:0000256" key="4">
    <source>
        <dbReference type="ARBA" id="ARBA00022827"/>
    </source>
</evidence>
<dbReference type="AlphaFoldDB" id="A0A7L7LAL6"/>
<dbReference type="EMBL" id="CP055153">
    <property type="protein sequence ID" value="QMU29878.1"/>
    <property type="molecule type" value="Genomic_DNA"/>
</dbReference>
<dbReference type="InterPro" id="IPR052542">
    <property type="entry name" value="Cholesterol_Oxidase"/>
</dbReference>
<reference evidence="7 8" key="1">
    <citation type="submission" date="2020-08" db="EMBL/GenBank/DDBJ databases">
        <title>Adhaeribacter dokdonensis sp. nov., isolated from the rhizosphere of Elymus tsukushiensis, a plant native to the Dokdo Islands, Republic of Korea.</title>
        <authorList>
            <person name="Ghim S.Y."/>
        </authorList>
    </citation>
    <scope>NUCLEOTIDE SEQUENCE [LARGE SCALE GENOMIC DNA]</scope>
    <source>
        <strain evidence="7 8">KUDC8001</strain>
    </source>
</reference>
<evidence type="ECO:0000259" key="6">
    <source>
        <dbReference type="Pfam" id="PF00561"/>
    </source>
</evidence>
<evidence type="ECO:0000256" key="2">
    <source>
        <dbReference type="ARBA" id="ARBA00010790"/>
    </source>
</evidence>
<dbReference type="PANTHER" id="PTHR47470:SF1">
    <property type="entry name" value="FAD-DEPENDENT OXIDOREDUCTASE 2 FAD BINDING DOMAIN-CONTAINING PROTEIN"/>
    <property type="match status" value="1"/>
</dbReference>
<dbReference type="Pfam" id="PF00561">
    <property type="entry name" value="Abhydrolase_1"/>
    <property type="match status" value="1"/>
</dbReference>
<dbReference type="SUPFAM" id="SSF53474">
    <property type="entry name" value="alpha/beta-Hydrolases"/>
    <property type="match status" value="1"/>
</dbReference>
<accession>A0A7L7LAL6</accession>
<evidence type="ECO:0000256" key="3">
    <source>
        <dbReference type="ARBA" id="ARBA00022630"/>
    </source>
</evidence>
<keyword evidence="3" id="KW-0285">Flavoprotein</keyword>
<name>A0A7L7LAL6_9BACT</name>
<keyword evidence="5" id="KW-0560">Oxidoreductase</keyword>
<organism evidence="7 8">
    <name type="scientific">Adhaeribacter radiodurans</name>
    <dbReference type="NCBI Taxonomy" id="2745197"/>
    <lineage>
        <taxon>Bacteria</taxon>
        <taxon>Pseudomonadati</taxon>
        <taxon>Bacteroidota</taxon>
        <taxon>Cytophagia</taxon>
        <taxon>Cytophagales</taxon>
        <taxon>Hymenobacteraceae</taxon>
        <taxon>Adhaeribacter</taxon>
    </lineage>
</organism>
<evidence type="ECO:0000256" key="1">
    <source>
        <dbReference type="ARBA" id="ARBA00001974"/>
    </source>
</evidence>
<proteinExistence type="inferred from homology"/>
<evidence type="ECO:0000256" key="5">
    <source>
        <dbReference type="ARBA" id="ARBA00023002"/>
    </source>
</evidence>
<dbReference type="PANTHER" id="PTHR47470">
    <property type="entry name" value="CHOLESTEROL OXIDASE"/>
    <property type="match status" value="1"/>
</dbReference>
<feature type="domain" description="AB hydrolase-1" evidence="6">
    <location>
        <begin position="41"/>
        <end position="330"/>
    </location>
</feature>
<dbReference type="RefSeq" id="WP_182412338.1">
    <property type="nucleotide sequence ID" value="NZ_CP055153.1"/>
</dbReference>
<dbReference type="InterPro" id="IPR000073">
    <property type="entry name" value="AB_hydrolase_1"/>
</dbReference>
<keyword evidence="8" id="KW-1185">Reference proteome</keyword>
<dbReference type="GO" id="GO:0016491">
    <property type="term" value="F:oxidoreductase activity"/>
    <property type="evidence" value="ECO:0007669"/>
    <property type="project" value="UniProtKB-KW"/>
</dbReference>
<keyword evidence="4" id="KW-0274">FAD</keyword>